<evidence type="ECO:0000313" key="12">
    <source>
        <dbReference type="Proteomes" id="UP000735302"/>
    </source>
</evidence>
<evidence type="ECO:0000256" key="1">
    <source>
        <dbReference type="ARBA" id="ARBA00001933"/>
    </source>
</evidence>
<organism evidence="11 12">
    <name type="scientific">Plakobranchus ocellatus</name>
    <dbReference type="NCBI Taxonomy" id="259542"/>
    <lineage>
        <taxon>Eukaryota</taxon>
        <taxon>Metazoa</taxon>
        <taxon>Spiralia</taxon>
        <taxon>Lophotrochozoa</taxon>
        <taxon>Mollusca</taxon>
        <taxon>Gastropoda</taxon>
        <taxon>Heterobranchia</taxon>
        <taxon>Euthyneura</taxon>
        <taxon>Panpulmonata</taxon>
        <taxon>Sacoglossa</taxon>
        <taxon>Placobranchoidea</taxon>
        <taxon>Plakobranchidae</taxon>
        <taxon>Plakobranchus</taxon>
    </lineage>
</organism>
<accession>A0AAV4BEL4</accession>
<dbReference type="GO" id="GO:0006520">
    <property type="term" value="P:amino acid metabolic process"/>
    <property type="evidence" value="ECO:0007669"/>
    <property type="project" value="InterPro"/>
</dbReference>
<dbReference type="PANTHER" id="PTHR11999:SF167">
    <property type="entry name" value="AROMATIC-L-AMINO-ACID DECARBOXYLASE"/>
    <property type="match status" value="1"/>
</dbReference>
<keyword evidence="6 10" id="KW-0456">Lyase</keyword>
<evidence type="ECO:0000256" key="4">
    <source>
        <dbReference type="ARBA" id="ARBA00022793"/>
    </source>
</evidence>
<dbReference type="InterPro" id="IPR010977">
    <property type="entry name" value="Aromatic_deC"/>
</dbReference>
<dbReference type="Pfam" id="PF00282">
    <property type="entry name" value="Pyridoxal_deC"/>
    <property type="match status" value="2"/>
</dbReference>
<keyword evidence="5 10" id="KW-0663">Pyridoxal phosphate</keyword>
<keyword evidence="4" id="KW-0210">Decarboxylase</keyword>
<evidence type="ECO:0000313" key="11">
    <source>
        <dbReference type="EMBL" id="GFO16799.1"/>
    </source>
</evidence>
<evidence type="ECO:0000256" key="8">
    <source>
        <dbReference type="ARBA" id="ARBA00040968"/>
    </source>
</evidence>
<reference evidence="11 12" key="1">
    <citation type="journal article" date="2021" name="Elife">
        <title>Chloroplast acquisition without the gene transfer in kleptoplastic sea slugs, Plakobranchus ocellatus.</title>
        <authorList>
            <person name="Maeda T."/>
            <person name="Takahashi S."/>
            <person name="Yoshida T."/>
            <person name="Shimamura S."/>
            <person name="Takaki Y."/>
            <person name="Nagai Y."/>
            <person name="Toyoda A."/>
            <person name="Suzuki Y."/>
            <person name="Arimoto A."/>
            <person name="Ishii H."/>
            <person name="Satoh N."/>
            <person name="Nishiyama T."/>
            <person name="Hasebe M."/>
            <person name="Maruyama T."/>
            <person name="Minagawa J."/>
            <person name="Obokata J."/>
            <person name="Shigenobu S."/>
        </authorList>
    </citation>
    <scope>NUCLEOTIDE SEQUENCE [LARGE SCALE GENOMIC DNA]</scope>
</reference>
<dbReference type="Proteomes" id="UP000735302">
    <property type="component" value="Unassembled WGS sequence"/>
</dbReference>
<evidence type="ECO:0000256" key="7">
    <source>
        <dbReference type="ARBA" id="ARBA00038886"/>
    </source>
</evidence>
<dbReference type="EC" id="4.1.1.28" evidence="7"/>
<evidence type="ECO:0000256" key="2">
    <source>
        <dbReference type="ARBA" id="ARBA00011738"/>
    </source>
</evidence>
<evidence type="ECO:0000256" key="3">
    <source>
        <dbReference type="ARBA" id="ARBA00022584"/>
    </source>
</evidence>
<sequence>MDAAEFRTRGREMVDYIADYLETISSRTPLPDVTPGYLRELLPDTAPTEGENWDAVMEDIDRVIMPGGSASESTLVALLSARTATINKLKGHNPGMTQGQIIDKLVAYISEESHSAAIRAALIGLVTLRSLPTDESGSLRGATLQAAIQEDQQKGLVPFFLNATVGTTFRCSSDNLTELGPICNENNIWMHIDAAYAGSACICPEFRYLLNGVELNATVGTTFRCSSDNLTELGPICNENNIWMHIDAAYAGSACICPEFRYLLNGVEYSNSFTFNPHKWLQGDNPTNTLLNKMINDDRRIHMTPSEVKGQYFLRFLVSNMTRLEDVRFAWMVIQEMTGKLLTS</sequence>
<dbReference type="GO" id="GO:0004058">
    <property type="term" value="F:aromatic-L-amino-acid decarboxylase activity"/>
    <property type="evidence" value="ECO:0007669"/>
    <property type="project" value="UniProtKB-EC"/>
</dbReference>
<evidence type="ECO:0000256" key="6">
    <source>
        <dbReference type="ARBA" id="ARBA00023239"/>
    </source>
</evidence>
<dbReference type="SUPFAM" id="SSF53383">
    <property type="entry name" value="PLP-dependent transferases"/>
    <property type="match status" value="2"/>
</dbReference>
<dbReference type="InterPro" id="IPR015421">
    <property type="entry name" value="PyrdxlP-dep_Trfase_major"/>
</dbReference>
<comment type="similarity">
    <text evidence="10">Belongs to the group II decarboxylase family.</text>
</comment>
<dbReference type="InterPro" id="IPR002129">
    <property type="entry name" value="PyrdxlP-dep_de-COase"/>
</dbReference>
<evidence type="ECO:0000256" key="10">
    <source>
        <dbReference type="RuleBase" id="RU000382"/>
    </source>
</evidence>
<dbReference type="EMBL" id="BLXT01004716">
    <property type="protein sequence ID" value="GFO16799.1"/>
    <property type="molecule type" value="Genomic_DNA"/>
</dbReference>
<proteinExistence type="inferred from homology"/>
<name>A0AAV4BEL4_9GAST</name>
<dbReference type="GO" id="GO:0019752">
    <property type="term" value="P:carboxylic acid metabolic process"/>
    <property type="evidence" value="ECO:0007669"/>
    <property type="project" value="InterPro"/>
</dbReference>
<keyword evidence="3" id="KW-0127">Catecholamine biosynthesis</keyword>
<dbReference type="AlphaFoldDB" id="A0AAV4BEL4"/>
<dbReference type="GO" id="GO:0042423">
    <property type="term" value="P:catecholamine biosynthetic process"/>
    <property type="evidence" value="ECO:0007669"/>
    <property type="project" value="UniProtKB-KW"/>
</dbReference>
<dbReference type="PRINTS" id="PR00800">
    <property type="entry name" value="YHDCRBOXLASE"/>
</dbReference>
<comment type="caution">
    <text evidence="11">The sequence shown here is derived from an EMBL/GenBank/DDBJ whole genome shotgun (WGS) entry which is preliminary data.</text>
</comment>
<comment type="cofactor">
    <cofactor evidence="1 10">
        <name>pyridoxal 5'-phosphate</name>
        <dbReference type="ChEBI" id="CHEBI:597326"/>
    </cofactor>
</comment>
<evidence type="ECO:0000256" key="5">
    <source>
        <dbReference type="ARBA" id="ARBA00022898"/>
    </source>
</evidence>
<protein>
    <recommendedName>
        <fullName evidence="8">Aromatic-L-amino-acid decarboxylase</fullName>
        <ecNumber evidence="7">4.1.1.28</ecNumber>
    </recommendedName>
    <alternativeName>
        <fullName evidence="9">DOPA decarboxylase</fullName>
    </alternativeName>
</protein>
<keyword evidence="12" id="KW-1185">Reference proteome</keyword>
<evidence type="ECO:0000256" key="9">
    <source>
        <dbReference type="ARBA" id="ARBA00041275"/>
    </source>
</evidence>
<dbReference type="GO" id="GO:0005737">
    <property type="term" value="C:cytoplasm"/>
    <property type="evidence" value="ECO:0007669"/>
    <property type="project" value="TreeGrafter"/>
</dbReference>
<comment type="subunit">
    <text evidence="2">Homodimer.</text>
</comment>
<dbReference type="Gene3D" id="3.40.640.10">
    <property type="entry name" value="Type I PLP-dependent aspartate aminotransferase-like (Major domain)"/>
    <property type="match status" value="2"/>
</dbReference>
<dbReference type="GO" id="GO:0030170">
    <property type="term" value="F:pyridoxal phosphate binding"/>
    <property type="evidence" value="ECO:0007669"/>
    <property type="project" value="InterPro"/>
</dbReference>
<dbReference type="PANTHER" id="PTHR11999">
    <property type="entry name" value="GROUP II PYRIDOXAL-5-PHOSPHATE DECARBOXYLASE"/>
    <property type="match status" value="1"/>
</dbReference>
<dbReference type="InterPro" id="IPR015424">
    <property type="entry name" value="PyrdxlP-dep_Trfase"/>
</dbReference>
<gene>
    <name evidence="11" type="ORF">PoB_004330400</name>
</gene>